<organism evidence="19 20">
    <name type="scientific">Candidatus Staskawiczbacteria bacterium RIFCSPHIGHO2_01_FULL_41_41</name>
    <dbReference type="NCBI Taxonomy" id="1802203"/>
    <lineage>
        <taxon>Bacteria</taxon>
        <taxon>Candidatus Staskawicziibacteriota</taxon>
    </lineage>
</organism>
<comment type="catalytic activity">
    <reaction evidence="13">
        <text>tRNA(Ser) + L-serine + ATP = L-seryl-tRNA(Ser) + AMP + diphosphate + H(+)</text>
        <dbReference type="Rhea" id="RHEA:12292"/>
        <dbReference type="Rhea" id="RHEA-COMP:9669"/>
        <dbReference type="Rhea" id="RHEA-COMP:9703"/>
        <dbReference type="ChEBI" id="CHEBI:15378"/>
        <dbReference type="ChEBI" id="CHEBI:30616"/>
        <dbReference type="ChEBI" id="CHEBI:33019"/>
        <dbReference type="ChEBI" id="CHEBI:33384"/>
        <dbReference type="ChEBI" id="CHEBI:78442"/>
        <dbReference type="ChEBI" id="CHEBI:78533"/>
        <dbReference type="ChEBI" id="CHEBI:456215"/>
        <dbReference type="EC" id="6.1.1.11"/>
    </reaction>
</comment>
<dbReference type="PIRSF" id="PIRSF001529">
    <property type="entry name" value="Ser-tRNA-synth_IIa"/>
    <property type="match status" value="1"/>
</dbReference>
<evidence type="ECO:0000256" key="14">
    <source>
        <dbReference type="NCBIfam" id="TIGR00414"/>
    </source>
</evidence>
<evidence type="ECO:0000256" key="15">
    <source>
        <dbReference type="PIRSR" id="PIRSR001529-1"/>
    </source>
</evidence>
<dbReference type="Pfam" id="PF02403">
    <property type="entry name" value="Seryl_tRNA_N"/>
    <property type="match status" value="1"/>
</dbReference>
<evidence type="ECO:0000256" key="13">
    <source>
        <dbReference type="ARBA" id="ARBA00048823"/>
    </source>
</evidence>
<dbReference type="GO" id="GO:0005737">
    <property type="term" value="C:cytoplasm"/>
    <property type="evidence" value="ECO:0007669"/>
    <property type="project" value="UniProtKB-SubCell"/>
</dbReference>
<comment type="subcellular location">
    <subcellularLocation>
        <location evidence="1">Cytoplasm</location>
    </subcellularLocation>
</comment>
<evidence type="ECO:0000256" key="9">
    <source>
        <dbReference type="ARBA" id="ARBA00022917"/>
    </source>
</evidence>
<comment type="caution">
    <text evidence="19">The sequence shown here is derived from an EMBL/GenBank/DDBJ whole genome shotgun (WGS) entry which is preliminary data.</text>
</comment>
<evidence type="ECO:0000256" key="10">
    <source>
        <dbReference type="ARBA" id="ARBA00023146"/>
    </source>
</evidence>
<evidence type="ECO:0000256" key="7">
    <source>
        <dbReference type="ARBA" id="ARBA00022741"/>
    </source>
</evidence>
<evidence type="ECO:0000256" key="2">
    <source>
        <dbReference type="ARBA" id="ARBA00005045"/>
    </source>
</evidence>
<name>A0A1G2HU16_9BACT</name>
<feature type="coiled-coil region" evidence="17">
    <location>
        <begin position="30"/>
        <end position="96"/>
    </location>
</feature>
<feature type="binding site" evidence="15">
    <location>
        <position position="277"/>
    </location>
    <ligand>
        <name>L-serine</name>
        <dbReference type="ChEBI" id="CHEBI:33384"/>
    </ligand>
</feature>
<dbReference type="AlphaFoldDB" id="A0A1G2HU16"/>
<dbReference type="PRINTS" id="PR00981">
    <property type="entry name" value="TRNASYNTHSER"/>
</dbReference>
<dbReference type="SUPFAM" id="SSF55681">
    <property type="entry name" value="Class II aaRS and biotin synthetases"/>
    <property type="match status" value="1"/>
</dbReference>
<dbReference type="EC" id="6.1.1.11" evidence="4 14"/>
<keyword evidence="6 19" id="KW-0436">Ligase</keyword>
<accession>A0A1G2HU16</accession>
<comment type="similarity">
    <text evidence="3">Belongs to the class-II aminoacyl-tRNA synthetase family. Type-1 seryl-tRNA synthetase subfamily.</text>
</comment>
<dbReference type="PANTHER" id="PTHR43697">
    <property type="entry name" value="SERYL-TRNA SYNTHETASE"/>
    <property type="match status" value="1"/>
</dbReference>
<evidence type="ECO:0000256" key="4">
    <source>
        <dbReference type="ARBA" id="ARBA00012840"/>
    </source>
</evidence>
<dbReference type="EMBL" id="MHOP01000011">
    <property type="protein sequence ID" value="OGZ66026.1"/>
    <property type="molecule type" value="Genomic_DNA"/>
</dbReference>
<keyword evidence="5" id="KW-0963">Cytoplasm</keyword>
<dbReference type="GO" id="GO:0004828">
    <property type="term" value="F:serine-tRNA ligase activity"/>
    <property type="evidence" value="ECO:0007669"/>
    <property type="project" value="UniProtKB-UniRule"/>
</dbReference>
<sequence>MLDIKFIRENPEKVKKACVDKNISVDVDTFLELDKKARGFQVEIENLRAERNKLTKNDIAATLKAGEPRPDGREKGRELKEKLKTLEESFAGADKERTDLHKKIPNIPVEDVPVGKTEDENQIIKTVGKKPVFDFSVKNHWQLGQELDLIDKERAAKIAGSRFAYIKGSLVQLQWAMMQFAVSVLTDEKTLAKIAKSAKLNVSTKPFVPVLPPLMIKTEPYDAMDRLEPREERYKIEGEDLWLQGSAEHVLGTMHMNETMNEQVFPIRYVGYATSFRKEAGTYGKDMEGIIRMHQFDKLEMESLTVAEESLKEHYFMVAIQEYLMQQLGLPYEVVLKCTADIGKPNARGVDINVWLPGQDKYRETHTADYMTDYQARRLQTRVRRNSGETQLVHTNDATAFSQRPLIAILENGQQKDGSVKIPKVLHKYTGFKVIKARKK</sequence>
<dbReference type="Proteomes" id="UP000178774">
    <property type="component" value="Unassembled WGS sequence"/>
</dbReference>
<evidence type="ECO:0000256" key="12">
    <source>
        <dbReference type="ARBA" id="ARBA00047929"/>
    </source>
</evidence>
<evidence type="ECO:0000259" key="18">
    <source>
        <dbReference type="PROSITE" id="PS50862"/>
    </source>
</evidence>
<keyword evidence="7" id="KW-0547">Nucleotide-binding</keyword>
<keyword evidence="8 16" id="KW-0067">ATP-binding</keyword>
<reference evidence="19 20" key="1">
    <citation type="journal article" date="2016" name="Nat. Commun.">
        <title>Thousands of microbial genomes shed light on interconnected biogeochemical processes in an aquifer system.</title>
        <authorList>
            <person name="Anantharaman K."/>
            <person name="Brown C.T."/>
            <person name="Hug L.A."/>
            <person name="Sharon I."/>
            <person name="Castelle C.J."/>
            <person name="Probst A.J."/>
            <person name="Thomas B.C."/>
            <person name="Singh A."/>
            <person name="Wilkins M.J."/>
            <person name="Karaoz U."/>
            <person name="Brodie E.L."/>
            <person name="Williams K.H."/>
            <person name="Hubbard S.S."/>
            <person name="Banfield J.F."/>
        </authorList>
    </citation>
    <scope>NUCLEOTIDE SEQUENCE [LARGE SCALE GENOMIC DNA]</scope>
</reference>
<proteinExistence type="inferred from homology"/>
<evidence type="ECO:0000256" key="3">
    <source>
        <dbReference type="ARBA" id="ARBA00010728"/>
    </source>
</evidence>
<evidence type="ECO:0000256" key="6">
    <source>
        <dbReference type="ARBA" id="ARBA00022598"/>
    </source>
</evidence>
<dbReference type="InterPro" id="IPR002317">
    <property type="entry name" value="Ser-tRNA-ligase_type_1"/>
</dbReference>
<dbReference type="InterPro" id="IPR006195">
    <property type="entry name" value="aa-tRNA-synth_II"/>
</dbReference>
<protein>
    <recommendedName>
        <fullName evidence="11 14">Serine--tRNA ligase</fullName>
        <ecNumber evidence="4 14">6.1.1.11</ecNumber>
    </recommendedName>
</protein>
<keyword evidence="9" id="KW-0648">Protein biosynthesis</keyword>
<evidence type="ECO:0000256" key="11">
    <source>
        <dbReference type="ARBA" id="ARBA00039158"/>
    </source>
</evidence>
<feature type="domain" description="Aminoacyl-transfer RNA synthetases class-II family profile" evidence="18">
    <location>
        <begin position="207"/>
        <end position="423"/>
    </location>
</feature>
<dbReference type="InterPro" id="IPR042103">
    <property type="entry name" value="SerRS_1_N_sf"/>
</dbReference>
<dbReference type="NCBIfam" id="TIGR00414">
    <property type="entry name" value="serS"/>
    <property type="match status" value="1"/>
</dbReference>
<feature type="site" description="Important for serine binding" evidence="15">
    <location>
        <position position="399"/>
    </location>
</feature>
<gene>
    <name evidence="19" type="ORF">A2822_03125</name>
</gene>
<evidence type="ECO:0000313" key="20">
    <source>
        <dbReference type="Proteomes" id="UP000178774"/>
    </source>
</evidence>
<evidence type="ECO:0000256" key="5">
    <source>
        <dbReference type="ARBA" id="ARBA00022490"/>
    </source>
</evidence>
<evidence type="ECO:0000313" key="19">
    <source>
        <dbReference type="EMBL" id="OGZ66026.1"/>
    </source>
</evidence>
<dbReference type="GO" id="GO:0005524">
    <property type="term" value="F:ATP binding"/>
    <property type="evidence" value="ECO:0007669"/>
    <property type="project" value="UniProtKB-KW"/>
</dbReference>
<comment type="catalytic activity">
    <reaction evidence="12">
        <text>tRNA(Sec) + L-serine + ATP = L-seryl-tRNA(Sec) + AMP + diphosphate + H(+)</text>
        <dbReference type="Rhea" id="RHEA:42580"/>
        <dbReference type="Rhea" id="RHEA-COMP:9742"/>
        <dbReference type="Rhea" id="RHEA-COMP:10128"/>
        <dbReference type="ChEBI" id="CHEBI:15378"/>
        <dbReference type="ChEBI" id="CHEBI:30616"/>
        <dbReference type="ChEBI" id="CHEBI:33019"/>
        <dbReference type="ChEBI" id="CHEBI:33384"/>
        <dbReference type="ChEBI" id="CHEBI:78442"/>
        <dbReference type="ChEBI" id="CHEBI:78533"/>
        <dbReference type="ChEBI" id="CHEBI:456215"/>
        <dbReference type="EC" id="6.1.1.11"/>
    </reaction>
</comment>
<keyword evidence="10" id="KW-0030">Aminoacyl-tRNA synthetase</keyword>
<dbReference type="GO" id="GO:0006434">
    <property type="term" value="P:seryl-tRNA aminoacylation"/>
    <property type="evidence" value="ECO:0007669"/>
    <property type="project" value="UniProtKB-UniRule"/>
</dbReference>
<dbReference type="InterPro" id="IPR045864">
    <property type="entry name" value="aa-tRNA-synth_II/BPL/LPL"/>
</dbReference>
<dbReference type="InterPro" id="IPR010978">
    <property type="entry name" value="tRNA-bd_arm"/>
</dbReference>
<dbReference type="Gene3D" id="1.10.287.40">
    <property type="entry name" value="Serine-tRNA synthetase, tRNA binding domain"/>
    <property type="match status" value="1"/>
</dbReference>
<dbReference type="Gene3D" id="3.30.930.10">
    <property type="entry name" value="Bira Bifunctional Protein, Domain 2"/>
    <property type="match status" value="1"/>
</dbReference>
<dbReference type="PROSITE" id="PS50862">
    <property type="entry name" value="AA_TRNA_LIGASE_II"/>
    <property type="match status" value="1"/>
</dbReference>
<evidence type="ECO:0000256" key="17">
    <source>
        <dbReference type="SAM" id="Coils"/>
    </source>
</evidence>
<evidence type="ECO:0000256" key="16">
    <source>
        <dbReference type="PIRSR" id="PIRSR001529-2"/>
    </source>
</evidence>
<dbReference type="InterPro" id="IPR002314">
    <property type="entry name" value="aa-tRNA-synt_IIb"/>
</dbReference>
<feature type="binding site" evidence="16">
    <location>
        <begin position="277"/>
        <end position="279"/>
    </location>
    <ligand>
        <name>ATP</name>
        <dbReference type="ChEBI" id="CHEBI:30616"/>
    </ligand>
</feature>
<dbReference type="SUPFAM" id="SSF46589">
    <property type="entry name" value="tRNA-binding arm"/>
    <property type="match status" value="1"/>
</dbReference>
<evidence type="ECO:0000256" key="1">
    <source>
        <dbReference type="ARBA" id="ARBA00004496"/>
    </source>
</evidence>
<dbReference type="PANTHER" id="PTHR43697:SF1">
    <property type="entry name" value="SERINE--TRNA LIGASE"/>
    <property type="match status" value="1"/>
</dbReference>
<dbReference type="Pfam" id="PF00587">
    <property type="entry name" value="tRNA-synt_2b"/>
    <property type="match status" value="1"/>
</dbReference>
<feature type="binding site" evidence="15">
    <location>
        <position position="300"/>
    </location>
    <ligand>
        <name>L-serine</name>
        <dbReference type="ChEBI" id="CHEBI:33384"/>
    </ligand>
</feature>
<evidence type="ECO:0000256" key="8">
    <source>
        <dbReference type="ARBA" id="ARBA00022840"/>
    </source>
</evidence>
<comment type="pathway">
    <text evidence="2">Aminoacyl-tRNA biosynthesis; selenocysteinyl-tRNA(Sec) biosynthesis; L-seryl-tRNA(Sec) from L-serine and tRNA(Sec): step 1/1.</text>
</comment>
<keyword evidence="17" id="KW-0175">Coiled coil</keyword>
<dbReference type="InterPro" id="IPR015866">
    <property type="entry name" value="Ser-tRNA-synth_1_N"/>
</dbReference>